<name>A0ABU6RWJ9_9FABA</name>
<protein>
    <submittedName>
        <fullName evidence="1">Uncharacterized protein</fullName>
    </submittedName>
</protein>
<accession>A0ABU6RWJ9</accession>
<reference evidence="1 2" key="1">
    <citation type="journal article" date="2023" name="Plants (Basel)">
        <title>Bridging the Gap: Combining Genomics and Transcriptomics Approaches to Understand Stylosanthes scabra, an Orphan Legume from the Brazilian Caatinga.</title>
        <authorList>
            <person name="Ferreira-Neto J.R.C."/>
            <person name="da Silva M.D."/>
            <person name="Binneck E."/>
            <person name="de Melo N.F."/>
            <person name="da Silva R.H."/>
            <person name="de Melo A.L.T.M."/>
            <person name="Pandolfi V."/>
            <person name="Bustamante F.O."/>
            <person name="Brasileiro-Vidal A.C."/>
            <person name="Benko-Iseppon A.M."/>
        </authorList>
    </citation>
    <scope>NUCLEOTIDE SEQUENCE [LARGE SCALE GENOMIC DNA]</scope>
    <source>
        <tissue evidence="1">Leaves</tissue>
    </source>
</reference>
<keyword evidence="2" id="KW-1185">Reference proteome</keyword>
<evidence type="ECO:0000313" key="2">
    <source>
        <dbReference type="Proteomes" id="UP001341840"/>
    </source>
</evidence>
<dbReference type="EMBL" id="JASCZI010032759">
    <property type="protein sequence ID" value="MED6128518.1"/>
    <property type="molecule type" value="Genomic_DNA"/>
</dbReference>
<gene>
    <name evidence="1" type="ORF">PIB30_098678</name>
</gene>
<sequence>MAQLLTVIGMDEANWSDKPDVKDPAQHDTTLSHSTAIMIWALMEEKKINLLQVIKDAMHKVHVGKRQSLALPCLIMKIAHSNRIPKRLGDEMFQVPRAARYIPYGDWDGWGIHLKKRKKRSEAGPSNPLTAPASRPTALRRAPDLGYVMQSLHQVLQEQRRINRRCQNV</sequence>
<comment type="caution">
    <text evidence="1">The sequence shown here is derived from an EMBL/GenBank/DDBJ whole genome shotgun (WGS) entry which is preliminary data.</text>
</comment>
<proteinExistence type="predicted"/>
<evidence type="ECO:0000313" key="1">
    <source>
        <dbReference type="EMBL" id="MED6128518.1"/>
    </source>
</evidence>
<dbReference type="Proteomes" id="UP001341840">
    <property type="component" value="Unassembled WGS sequence"/>
</dbReference>
<organism evidence="1 2">
    <name type="scientific">Stylosanthes scabra</name>
    <dbReference type="NCBI Taxonomy" id="79078"/>
    <lineage>
        <taxon>Eukaryota</taxon>
        <taxon>Viridiplantae</taxon>
        <taxon>Streptophyta</taxon>
        <taxon>Embryophyta</taxon>
        <taxon>Tracheophyta</taxon>
        <taxon>Spermatophyta</taxon>
        <taxon>Magnoliopsida</taxon>
        <taxon>eudicotyledons</taxon>
        <taxon>Gunneridae</taxon>
        <taxon>Pentapetalae</taxon>
        <taxon>rosids</taxon>
        <taxon>fabids</taxon>
        <taxon>Fabales</taxon>
        <taxon>Fabaceae</taxon>
        <taxon>Papilionoideae</taxon>
        <taxon>50 kb inversion clade</taxon>
        <taxon>dalbergioids sensu lato</taxon>
        <taxon>Dalbergieae</taxon>
        <taxon>Pterocarpus clade</taxon>
        <taxon>Stylosanthes</taxon>
    </lineage>
</organism>